<dbReference type="Pfam" id="PF02518">
    <property type="entry name" value="HATPase_c"/>
    <property type="match status" value="1"/>
</dbReference>
<evidence type="ECO:0000259" key="5">
    <source>
        <dbReference type="PROSITE" id="PS50110"/>
    </source>
</evidence>
<name>A0A8S1P7V1_9CILI</name>
<feature type="transmembrane region" description="Helical" evidence="3">
    <location>
        <begin position="157"/>
        <end position="178"/>
    </location>
</feature>
<dbReference type="SMART" id="SM00387">
    <property type="entry name" value="HATPase_c"/>
    <property type="match status" value="1"/>
</dbReference>
<dbReference type="InterPro" id="IPR001789">
    <property type="entry name" value="Sig_transdc_resp-reg_receiver"/>
</dbReference>
<keyword evidence="3" id="KW-1133">Transmembrane helix</keyword>
<keyword evidence="7" id="KW-1185">Reference proteome</keyword>
<feature type="modified residue" description="4-aspartylphosphate" evidence="2">
    <location>
        <position position="797"/>
    </location>
</feature>
<dbReference type="PANTHER" id="PTHR43719:SF28">
    <property type="entry name" value="PEROXIDE STRESS-ACTIVATED HISTIDINE KINASE MAK1-RELATED"/>
    <property type="match status" value="1"/>
</dbReference>
<dbReference type="CDD" id="cd17546">
    <property type="entry name" value="REC_hyHK_CKI1_RcsC-like"/>
    <property type="match status" value="1"/>
</dbReference>
<gene>
    <name evidence="6" type="ORF">PSON_ATCC_30995.1.T0710164</name>
</gene>
<dbReference type="PANTHER" id="PTHR43719">
    <property type="entry name" value="TWO-COMPONENT HISTIDINE KINASE"/>
    <property type="match status" value="1"/>
</dbReference>
<feature type="domain" description="Response regulatory" evidence="5">
    <location>
        <begin position="746"/>
        <end position="867"/>
    </location>
</feature>
<feature type="transmembrane region" description="Helical" evidence="3">
    <location>
        <begin position="100"/>
        <end position="122"/>
    </location>
</feature>
<dbReference type="Pfam" id="PF00512">
    <property type="entry name" value="HisKA"/>
    <property type="match status" value="1"/>
</dbReference>
<dbReference type="Pfam" id="PF00072">
    <property type="entry name" value="Response_reg"/>
    <property type="match status" value="1"/>
</dbReference>
<dbReference type="GO" id="GO:0000155">
    <property type="term" value="F:phosphorelay sensor kinase activity"/>
    <property type="evidence" value="ECO:0007669"/>
    <property type="project" value="InterPro"/>
</dbReference>
<dbReference type="InterPro" id="IPR003661">
    <property type="entry name" value="HisK_dim/P_dom"/>
</dbReference>
<comment type="caution">
    <text evidence="6">The sequence shown here is derived from an EMBL/GenBank/DDBJ whole genome shotgun (WGS) entry which is preliminary data.</text>
</comment>
<accession>A0A8S1P7V1</accession>
<dbReference type="PROSITE" id="PS50109">
    <property type="entry name" value="HIS_KIN"/>
    <property type="match status" value="1"/>
</dbReference>
<feature type="transmembrane region" description="Helical" evidence="3">
    <location>
        <begin position="190"/>
        <end position="209"/>
    </location>
</feature>
<dbReference type="SMART" id="SM00388">
    <property type="entry name" value="HisKA"/>
    <property type="match status" value="1"/>
</dbReference>
<dbReference type="AlphaFoldDB" id="A0A8S1P7V1"/>
<keyword evidence="3" id="KW-0812">Transmembrane</keyword>
<dbReference type="SMART" id="SM00448">
    <property type="entry name" value="REC"/>
    <property type="match status" value="1"/>
</dbReference>
<reference evidence="6" key="1">
    <citation type="submission" date="2021-01" db="EMBL/GenBank/DDBJ databases">
        <authorList>
            <consortium name="Genoscope - CEA"/>
            <person name="William W."/>
        </authorList>
    </citation>
    <scope>NUCLEOTIDE SEQUENCE</scope>
</reference>
<dbReference type="InterPro" id="IPR003594">
    <property type="entry name" value="HATPase_dom"/>
</dbReference>
<evidence type="ECO:0000256" key="3">
    <source>
        <dbReference type="SAM" id="Phobius"/>
    </source>
</evidence>
<proteinExistence type="predicted"/>
<organism evidence="6 7">
    <name type="scientific">Paramecium sonneborni</name>
    <dbReference type="NCBI Taxonomy" id="65129"/>
    <lineage>
        <taxon>Eukaryota</taxon>
        <taxon>Sar</taxon>
        <taxon>Alveolata</taxon>
        <taxon>Ciliophora</taxon>
        <taxon>Intramacronucleata</taxon>
        <taxon>Oligohymenophorea</taxon>
        <taxon>Peniculida</taxon>
        <taxon>Parameciidae</taxon>
        <taxon>Paramecium</taxon>
    </lineage>
</organism>
<dbReference type="OrthoDB" id="299274at2759"/>
<sequence length="869" mass="101053">MIQQKLNRKQNHPRTRYFEKNQFVSQLTQANSQIICLYINYYQKLMKLFKQCYKEFFLQAQIQELYKYEDSLNSLTLQFQSEELELSYQNRQMAKVIVQFRISILLQILINIGFIINSAVVYNSPEIVKFRSIFIGWMLICLFLQKISRKYWNITTNILNFINSVISVLLFAFFTKFVNTAQTNINDVMSLSLISGLQQGLFAMSFFLIQSNYIMQSLTMLSFFLIVMGIFTQFLNYRLWTQYLLLIFTCYLLRQNEKTNRLNFLLIHKSHKNLEACKKLYDETVPTSIIILEENVQQEGVKNELLNSVVTQKEKLYTWDGKIMNVAYFNKSASIHFETAEEDVLTERLSEIEILNSENSVLNCEKNKLLDKIQGLQSTLQTEMRFNSINSFDYQIISINKKMQCQRVIKQQKVQYYDAQAQGCLWDGKQCIMLILNDTTDRVLRIKHLQDLDNYKDNLLAAVSHDLKTPLNGQSILANLIKTMMENKQSMIRSDIQEIVVHVDDMISNQQILLTMINDLIDYSQFKKQGLRLNYTQFDLFGCVQQIQKMFKRQMDLKQLQFKIVGLDEQIIMFTDQIRLQQILFNLISNAIKFTYNGFITLKIQKLISVNQQLIHFSVQDTGIGIPSNIQAKLFKAYSTFNLGNQNSQGVGLGLVISRNLVGLLGPNEFIEMSSTENKGSNFSFSIYQNAQHKECNQINPLLLENGIPDNDPSPIHPVPNPLIKRPNRRYQTVVDISTSLYQKLKILIVDDTIFNIYALKQLLKQIILQCDISEAHNGQEALEQVQCTRFDIIFMDINMPTMNGIQATQQIRQFEKNNQFQRSKICMLSAFQGESDLQESLKIGADLHLAKPLQILALKTILQQLKFI</sequence>
<feature type="transmembrane region" description="Helical" evidence="3">
    <location>
        <begin position="221"/>
        <end position="240"/>
    </location>
</feature>
<dbReference type="InterPro" id="IPR005467">
    <property type="entry name" value="His_kinase_dom"/>
</dbReference>
<feature type="domain" description="Histidine kinase" evidence="4">
    <location>
        <begin position="462"/>
        <end position="691"/>
    </location>
</feature>
<evidence type="ECO:0000313" key="7">
    <source>
        <dbReference type="Proteomes" id="UP000692954"/>
    </source>
</evidence>
<protein>
    <submittedName>
        <fullName evidence="6">Uncharacterized protein</fullName>
    </submittedName>
</protein>
<evidence type="ECO:0000256" key="2">
    <source>
        <dbReference type="PROSITE-ProRule" id="PRU00169"/>
    </source>
</evidence>
<dbReference type="PROSITE" id="PS50110">
    <property type="entry name" value="RESPONSE_REGULATORY"/>
    <property type="match status" value="1"/>
</dbReference>
<keyword evidence="3" id="KW-0472">Membrane</keyword>
<evidence type="ECO:0000259" key="4">
    <source>
        <dbReference type="PROSITE" id="PS50109"/>
    </source>
</evidence>
<feature type="transmembrane region" description="Helical" evidence="3">
    <location>
        <begin position="128"/>
        <end position="145"/>
    </location>
</feature>
<keyword evidence="1 2" id="KW-0597">Phosphoprotein</keyword>
<dbReference type="Proteomes" id="UP000692954">
    <property type="component" value="Unassembled WGS sequence"/>
</dbReference>
<dbReference type="CDD" id="cd00082">
    <property type="entry name" value="HisKA"/>
    <property type="match status" value="1"/>
</dbReference>
<evidence type="ECO:0000256" key="1">
    <source>
        <dbReference type="ARBA" id="ARBA00022553"/>
    </source>
</evidence>
<dbReference type="EMBL" id="CAJJDN010000071">
    <property type="protein sequence ID" value="CAD8099140.1"/>
    <property type="molecule type" value="Genomic_DNA"/>
</dbReference>
<dbReference type="InterPro" id="IPR050956">
    <property type="entry name" value="2C_system_His_kinase"/>
</dbReference>
<evidence type="ECO:0000313" key="6">
    <source>
        <dbReference type="EMBL" id="CAD8099140.1"/>
    </source>
</evidence>